<evidence type="ECO:0000256" key="11">
    <source>
        <dbReference type="ARBA" id="ARBA00023180"/>
    </source>
</evidence>
<dbReference type="Gene3D" id="4.10.900.10">
    <property type="entry name" value="TCF3-CBD (Catenin binding domain)"/>
    <property type="match status" value="1"/>
</dbReference>
<evidence type="ECO:0000256" key="8">
    <source>
        <dbReference type="ARBA" id="ARBA00022889"/>
    </source>
</evidence>
<evidence type="ECO:0000256" key="5">
    <source>
        <dbReference type="ARBA" id="ARBA00022729"/>
    </source>
</evidence>
<keyword evidence="4" id="KW-0479">Metal-binding</keyword>
<keyword evidence="2" id="KW-1003">Cell membrane</keyword>
<dbReference type="GO" id="GO:0016339">
    <property type="term" value="P:calcium-dependent cell-cell adhesion via plasma membrane cell adhesion molecules"/>
    <property type="evidence" value="ECO:0007669"/>
    <property type="project" value="TreeGrafter"/>
</dbReference>
<dbReference type="GO" id="GO:0007156">
    <property type="term" value="P:homophilic cell adhesion via plasma membrane adhesion molecules"/>
    <property type="evidence" value="ECO:0007669"/>
    <property type="project" value="InterPro"/>
</dbReference>
<dbReference type="PANTHER" id="PTHR24027:SF422">
    <property type="entry name" value="CADHERIN DOMAIN-CONTAINING PROTEIN"/>
    <property type="match status" value="1"/>
</dbReference>
<dbReference type="PANTHER" id="PTHR24027">
    <property type="entry name" value="CADHERIN-23"/>
    <property type="match status" value="1"/>
</dbReference>
<keyword evidence="6" id="KW-0677">Repeat</keyword>
<evidence type="ECO:0000256" key="14">
    <source>
        <dbReference type="RuleBase" id="RU004357"/>
    </source>
</evidence>
<comment type="function">
    <text evidence="14">Cadherins are calcium-dependent cell adhesion proteins.</text>
</comment>
<dbReference type="InterPro" id="IPR015919">
    <property type="entry name" value="Cadherin-like_sf"/>
</dbReference>
<dbReference type="Gene3D" id="2.60.40.60">
    <property type="entry name" value="Cadherins"/>
    <property type="match status" value="5"/>
</dbReference>
<dbReference type="InterPro" id="IPR039808">
    <property type="entry name" value="Cadherin"/>
</dbReference>
<dbReference type="CDD" id="cd11304">
    <property type="entry name" value="Cadherin_repeat"/>
    <property type="match status" value="4"/>
</dbReference>
<dbReference type="GO" id="GO:0016477">
    <property type="term" value="P:cell migration"/>
    <property type="evidence" value="ECO:0007669"/>
    <property type="project" value="TreeGrafter"/>
</dbReference>
<evidence type="ECO:0000256" key="9">
    <source>
        <dbReference type="ARBA" id="ARBA00022989"/>
    </source>
</evidence>
<reference evidence="18" key="1">
    <citation type="journal article" date="1997" name="Gene">
        <title>Cloning and characterization of BS-cadherin, a novel cadherin from the colonial urochordate Botryllus schlosseri.</title>
        <authorList>
            <person name="Levi L."/>
            <person name="Douek J."/>
            <person name="Osman M."/>
            <person name="Bosch T.C."/>
            <person name="Rinkevich B."/>
        </authorList>
    </citation>
    <scope>NUCLEOTIDE SEQUENCE</scope>
</reference>
<evidence type="ECO:0000256" key="16">
    <source>
        <dbReference type="SAM" id="SignalP"/>
    </source>
</evidence>
<dbReference type="Pfam" id="PF00028">
    <property type="entry name" value="Cadherin"/>
    <property type="match status" value="3"/>
</dbReference>
<evidence type="ECO:0000256" key="4">
    <source>
        <dbReference type="ARBA" id="ARBA00022723"/>
    </source>
</evidence>
<dbReference type="EMBL" id="U61755">
    <property type="protein sequence ID" value="AAB88396.1"/>
    <property type="molecule type" value="Genomic_DNA"/>
</dbReference>
<dbReference type="FunFam" id="2.60.40.60:FF:000092">
    <property type="entry name" value="Protocadherin 8"/>
    <property type="match status" value="1"/>
</dbReference>
<keyword evidence="9 15" id="KW-1133">Transmembrane helix</keyword>
<keyword evidence="7 12" id="KW-0106">Calcium</keyword>
<dbReference type="AlphaFoldDB" id="Q17281"/>
<dbReference type="GO" id="GO:0007043">
    <property type="term" value="P:cell-cell junction assembly"/>
    <property type="evidence" value="ECO:0007669"/>
    <property type="project" value="TreeGrafter"/>
</dbReference>
<organism evidence="18">
    <name type="scientific">Botryllus schlosseri</name>
    <name type="common">Golden star tunicate</name>
    <name type="synonym">Alcyonium schlosseri</name>
    <dbReference type="NCBI Taxonomy" id="30301"/>
    <lineage>
        <taxon>Eukaryota</taxon>
        <taxon>Metazoa</taxon>
        <taxon>Chordata</taxon>
        <taxon>Tunicata</taxon>
        <taxon>Ascidiacea</taxon>
        <taxon>Stolidobranchia</taxon>
        <taxon>Styelidae</taxon>
        <taxon>Botryllus</taxon>
    </lineage>
</organism>
<evidence type="ECO:0000256" key="6">
    <source>
        <dbReference type="ARBA" id="ARBA00022737"/>
    </source>
</evidence>
<evidence type="ECO:0000313" key="18">
    <source>
        <dbReference type="EMBL" id="AAB88396.1"/>
    </source>
</evidence>
<dbReference type="GO" id="GO:0045296">
    <property type="term" value="F:cadherin binding"/>
    <property type="evidence" value="ECO:0007669"/>
    <property type="project" value="TreeGrafter"/>
</dbReference>
<dbReference type="GO" id="GO:0016342">
    <property type="term" value="C:catenin complex"/>
    <property type="evidence" value="ECO:0007669"/>
    <property type="project" value="TreeGrafter"/>
</dbReference>
<dbReference type="SUPFAM" id="SSF49313">
    <property type="entry name" value="Cadherin-like"/>
    <property type="match status" value="5"/>
</dbReference>
<evidence type="ECO:0000256" key="15">
    <source>
        <dbReference type="SAM" id="Phobius"/>
    </source>
</evidence>
<evidence type="ECO:0000256" key="3">
    <source>
        <dbReference type="ARBA" id="ARBA00022692"/>
    </source>
</evidence>
<dbReference type="PROSITE" id="PS50268">
    <property type="entry name" value="CADHERIN_2"/>
    <property type="match status" value="4"/>
</dbReference>
<feature type="domain" description="Cadherin" evidence="17">
    <location>
        <begin position="499"/>
        <end position="607"/>
    </location>
</feature>
<keyword evidence="11" id="KW-0325">Glycoprotein</keyword>
<dbReference type="PRINTS" id="PR00205">
    <property type="entry name" value="CADHERIN"/>
</dbReference>
<protein>
    <submittedName>
        <fullName evidence="18">Cadherin homolog</fullName>
    </submittedName>
</protein>
<dbReference type="FunFam" id="4.10.900.10:FF:000001">
    <property type="entry name" value="Cadherin 2"/>
    <property type="match status" value="1"/>
</dbReference>
<dbReference type="FunFam" id="2.60.40.60:FF:000011">
    <property type="entry name" value="Cadherin 1"/>
    <property type="match status" value="1"/>
</dbReference>
<feature type="signal peptide" evidence="16">
    <location>
        <begin position="1"/>
        <end position="17"/>
    </location>
</feature>
<evidence type="ECO:0000256" key="10">
    <source>
        <dbReference type="ARBA" id="ARBA00023136"/>
    </source>
</evidence>
<dbReference type="SMART" id="SM00112">
    <property type="entry name" value="CA"/>
    <property type="match status" value="4"/>
</dbReference>
<evidence type="ECO:0000256" key="12">
    <source>
        <dbReference type="PROSITE-ProRule" id="PRU00043"/>
    </source>
</evidence>
<dbReference type="GO" id="GO:0000902">
    <property type="term" value="P:cell morphogenesis"/>
    <property type="evidence" value="ECO:0007669"/>
    <property type="project" value="TreeGrafter"/>
</dbReference>
<sequence length="906" mass="100154">MSIFWKFLTFFPITVFNLPLKIPSSHVHFTKNSFYLVSWNLLKPTDLCPNKAKPNQTWFMSKVYDRSQNFPNMDITLSGFPVTIMPSRQTVQSTFRELRVDVCSLKNNNCFFLFVMQLSCENKSRYTNLNKLRSPREAYKLFGGMGPSIPQISTAVLLAVHYAEGQWTYLNKESQRDPFTRRLKVVKIHSEDPTTVTYDISGDFGTKFDIDHESGQIWQVEAVDRETKDRYTITATSADANGNPTEDPVRFDIVVTDINDNYPVFVESSLTGSVEELHDTGPDSTPFMQVKATDEDLGFNAEIRFKIEDGSDTPESPSGNRFIIDPVSGWVRVNGDDLNYESNPVVRFNVIAVDNNGGPGSNEKKSEVVVSVTDSNDHAPEFGSSYRLNHCRKYQNLVPHCIDVRYDTDEGVNKKVYFEILDGNTGGAFTIVSKPSATGQSLGELQLVKPLDFESGIVSYKLKIKAYNKDASNAADVAYATESTLSITVIDANEPPIFRDTPYNYRRTEGPAPAEPIPIIQVHAEDIDFNKNQTVTYSLEDPENWFDIVATTGQITLTGALDREATANGVYHLKVIATDNYDHGNPASGSEEVAITIEDINDNPPAPDWGQEVATAYVCEKATNRTARHIKATDPDSAVNGPPFTLRLDDSVDKPSGVFEAVDDDSVNLIAEFSDYGLSSGSATVSLIFTVTDGGTVSQTARTTLTATTICKCGDDGEFTCKDATAAAFPYAIIIAVIAVILLIAILVFAVVTYKRRQAAMILKEPFFDDEDDIRETVQVYQEEGGEEDQDTYDLSALRGPLLEDPNQPIRKTQMPLIQQAPRPRRPNAPDDITNIIGEAKDAADEDPSAPPFDSLLVFDYEGAGSDAGSLSSINTATTDGSVDYDYLNDWGPRFNRLAGMLYEGS</sequence>
<feature type="domain" description="Cadherin" evidence="17">
    <location>
        <begin position="186"/>
        <end position="265"/>
    </location>
</feature>
<proteinExistence type="predicted"/>
<feature type="chain" id="PRO_5004185245" evidence="16">
    <location>
        <begin position="18"/>
        <end position="906"/>
    </location>
</feature>
<feature type="domain" description="Cadherin" evidence="17">
    <location>
        <begin position="266"/>
        <end position="382"/>
    </location>
</feature>
<dbReference type="InterPro" id="IPR002126">
    <property type="entry name" value="Cadherin-like_dom"/>
</dbReference>
<evidence type="ECO:0000256" key="7">
    <source>
        <dbReference type="ARBA" id="ARBA00022837"/>
    </source>
</evidence>
<evidence type="ECO:0000256" key="13">
    <source>
        <dbReference type="RuleBase" id="RU003318"/>
    </source>
</evidence>
<evidence type="ECO:0000259" key="17">
    <source>
        <dbReference type="PROSITE" id="PS50268"/>
    </source>
</evidence>
<dbReference type="InterPro" id="IPR020894">
    <property type="entry name" value="Cadherin_CS"/>
</dbReference>
<dbReference type="PROSITE" id="PS00232">
    <property type="entry name" value="CADHERIN_1"/>
    <property type="match status" value="2"/>
</dbReference>
<dbReference type="InterPro" id="IPR027397">
    <property type="entry name" value="Catenin-bd_sf"/>
</dbReference>
<dbReference type="GO" id="GO:0005509">
    <property type="term" value="F:calcium ion binding"/>
    <property type="evidence" value="ECO:0007669"/>
    <property type="project" value="UniProtKB-UniRule"/>
</dbReference>
<dbReference type="GO" id="GO:0034332">
    <property type="term" value="P:adherens junction organization"/>
    <property type="evidence" value="ECO:0007669"/>
    <property type="project" value="TreeGrafter"/>
</dbReference>
<keyword evidence="3 13" id="KW-0812">Transmembrane</keyword>
<dbReference type="GO" id="GO:0008013">
    <property type="term" value="F:beta-catenin binding"/>
    <property type="evidence" value="ECO:0007669"/>
    <property type="project" value="TreeGrafter"/>
</dbReference>
<dbReference type="GO" id="GO:0005912">
    <property type="term" value="C:adherens junction"/>
    <property type="evidence" value="ECO:0007669"/>
    <property type="project" value="TreeGrafter"/>
</dbReference>
<accession>Q17281</accession>
<name>Q17281_BOTSH</name>
<keyword evidence="5 16" id="KW-0732">Signal</keyword>
<dbReference type="InterPro" id="IPR000233">
    <property type="entry name" value="Cadherin_Y-type_LIR"/>
</dbReference>
<comment type="subcellular location">
    <subcellularLocation>
        <location evidence="1 13">Cell membrane</location>
        <topology evidence="1 13">Single-pass type I membrane protein</topology>
    </subcellularLocation>
</comment>
<dbReference type="GO" id="GO:0044331">
    <property type="term" value="P:cell-cell adhesion mediated by cadherin"/>
    <property type="evidence" value="ECO:0007669"/>
    <property type="project" value="TreeGrafter"/>
</dbReference>
<evidence type="ECO:0000256" key="2">
    <source>
        <dbReference type="ARBA" id="ARBA00022475"/>
    </source>
</evidence>
<feature type="domain" description="Cadherin" evidence="17">
    <location>
        <begin position="407"/>
        <end position="498"/>
    </location>
</feature>
<evidence type="ECO:0000256" key="1">
    <source>
        <dbReference type="ARBA" id="ARBA00004251"/>
    </source>
</evidence>
<keyword evidence="10 15" id="KW-0472">Membrane</keyword>
<feature type="transmembrane region" description="Helical" evidence="15">
    <location>
        <begin position="728"/>
        <end position="754"/>
    </location>
</feature>
<keyword evidence="8 13" id="KW-0130">Cell adhesion</keyword>
<dbReference type="Pfam" id="PF01049">
    <property type="entry name" value="CADH_Y-type_LIR"/>
    <property type="match status" value="1"/>
</dbReference>